<dbReference type="SUPFAM" id="SSF51197">
    <property type="entry name" value="Clavaminate synthase-like"/>
    <property type="match status" value="1"/>
</dbReference>
<keyword evidence="3" id="KW-0408">Iron</keyword>
<evidence type="ECO:0000259" key="5">
    <source>
        <dbReference type="PROSITE" id="PS51471"/>
    </source>
</evidence>
<feature type="domain" description="Fe2OG dioxygenase" evidence="5">
    <location>
        <begin position="182"/>
        <end position="294"/>
    </location>
</feature>
<name>A0A1T4M8G5_9ACTN</name>
<reference evidence="6 7" key="1">
    <citation type="submission" date="2017-02" db="EMBL/GenBank/DDBJ databases">
        <authorList>
            <person name="Peterson S.W."/>
        </authorList>
    </citation>
    <scope>NUCLEOTIDE SEQUENCE [LARGE SCALE GENOMIC DNA]</scope>
    <source>
        <strain evidence="6 7">DSM 45154</strain>
    </source>
</reference>
<dbReference type="PANTHER" id="PTHR47990">
    <property type="entry name" value="2-OXOGLUTARATE (2OG) AND FE(II)-DEPENDENT OXYGENASE SUPERFAMILY PROTEIN-RELATED"/>
    <property type="match status" value="1"/>
</dbReference>
<evidence type="ECO:0000256" key="3">
    <source>
        <dbReference type="RuleBase" id="RU003682"/>
    </source>
</evidence>
<evidence type="ECO:0000256" key="1">
    <source>
        <dbReference type="ARBA" id="ARBA00004792"/>
    </source>
</evidence>
<accession>A0A1T4M8G5</accession>
<dbReference type="InterPro" id="IPR005123">
    <property type="entry name" value="Oxoglu/Fe-dep_dioxygenase_dom"/>
</dbReference>
<evidence type="ECO:0000256" key="4">
    <source>
        <dbReference type="SAM" id="MobiDB-lite"/>
    </source>
</evidence>
<comment type="pathway">
    <text evidence="1">Antibiotic biosynthesis.</text>
</comment>
<sequence>MVRAAGATGRPLHVPVVDLTGWEGGSVRRRAAIAARADGAARRSGFMQITGHGIRPETFQGLAEAMDALFDRPSSTDPDTSLPPAPGTGRGYGRPEGGWVSHGPAEPDGTARTFTIGTQAADHPDRALPDDLYPANVWPPGLPGVEPRTMAWFTEASRLARRLTEVFAVALDLPDAFFLTYSGHSLDVLRLYEHPAASSAEESPTGPGTVPPGHTDFGILTLLWAEGGGRLQARDRAGDWHDVLPRPGTLLVGVGDLLARWTNDRWTSPVHRVLPPGTAGTSGRRRAAAFFHHGDFDALVTPVPTCVERANPARYGPVTIAAHLAEKRGQAPPVPPTSPLAGPPSFSRRTARARAVEGGRLPTR</sequence>
<dbReference type="STRING" id="1122192.SAMN02745673_00987"/>
<evidence type="ECO:0000313" key="6">
    <source>
        <dbReference type="EMBL" id="SJZ63078.1"/>
    </source>
</evidence>
<dbReference type="PRINTS" id="PR00682">
    <property type="entry name" value="IPNSYNTHASE"/>
</dbReference>
<dbReference type="InterPro" id="IPR050231">
    <property type="entry name" value="Iron_ascorbate_oxido_reductase"/>
</dbReference>
<dbReference type="Gene3D" id="2.60.120.330">
    <property type="entry name" value="B-lactam Antibiotic, Isopenicillin N Synthase, Chain"/>
    <property type="match status" value="1"/>
</dbReference>
<dbReference type="OrthoDB" id="21825at2"/>
<dbReference type="EMBL" id="FUWS01000002">
    <property type="protein sequence ID" value="SJZ63078.1"/>
    <property type="molecule type" value="Genomic_DNA"/>
</dbReference>
<keyword evidence="3" id="KW-0479">Metal-binding</keyword>
<proteinExistence type="inferred from homology"/>
<evidence type="ECO:0000256" key="2">
    <source>
        <dbReference type="ARBA" id="ARBA00023194"/>
    </source>
</evidence>
<keyword evidence="3" id="KW-0560">Oxidoreductase</keyword>
<dbReference type="Pfam" id="PF14226">
    <property type="entry name" value="DIOX_N"/>
    <property type="match status" value="1"/>
</dbReference>
<dbReference type="GO" id="GO:0016491">
    <property type="term" value="F:oxidoreductase activity"/>
    <property type="evidence" value="ECO:0007669"/>
    <property type="project" value="UniProtKB-KW"/>
</dbReference>
<keyword evidence="7" id="KW-1185">Reference proteome</keyword>
<feature type="compositionally biased region" description="Low complexity" evidence="4">
    <location>
        <begin position="71"/>
        <end position="80"/>
    </location>
</feature>
<dbReference type="InterPro" id="IPR027443">
    <property type="entry name" value="IPNS-like_sf"/>
</dbReference>
<organism evidence="6 7">
    <name type="scientific">Marinactinospora thermotolerans DSM 45154</name>
    <dbReference type="NCBI Taxonomy" id="1122192"/>
    <lineage>
        <taxon>Bacteria</taxon>
        <taxon>Bacillati</taxon>
        <taxon>Actinomycetota</taxon>
        <taxon>Actinomycetes</taxon>
        <taxon>Streptosporangiales</taxon>
        <taxon>Nocardiopsidaceae</taxon>
        <taxon>Marinactinospora</taxon>
    </lineage>
</organism>
<evidence type="ECO:0000313" key="7">
    <source>
        <dbReference type="Proteomes" id="UP000190637"/>
    </source>
</evidence>
<dbReference type="GO" id="GO:0017000">
    <property type="term" value="P:antibiotic biosynthetic process"/>
    <property type="evidence" value="ECO:0007669"/>
    <property type="project" value="UniProtKB-KW"/>
</dbReference>
<dbReference type="Pfam" id="PF03171">
    <property type="entry name" value="2OG-FeII_Oxy"/>
    <property type="match status" value="1"/>
</dbReference>
<dbReference type="InterPro" id="IPR044861">
    <property type="entry name" value="IPNS-like_FE2OG_OXY"/>
</dbReference>
<protein>
    <submittedName>
        <fullName evidence="6">Isopenicillin N synthase</fullName>
    </submittedName>
</protein>
<dbReference type="GO" id="GO:0046872">
    <property type="term" value="F:metal ion binding"/>
    <property type="evidence" value="ECO:0007669"/>
    <property type="project" value="UniProtKB-KW"/>
</dbReference>
<feature type="region of interest" description="Disordered" evidence="4">
    <location>
        <begin position="70"/>
        <end position="110"/>
    </location>
</feature>
<feature type="compositionally biased region" description="Pro residues" evidence="4">
    <location>
        <begin position="332"/>
        <end position="342"/>
    </location>
</feature>
<gene>
    <name evidence="6" type="ORF">SAMN02745673_00987</name>
</gene>
<dbReference type="AlphaFoldDB" id="A0A1T4M8G5"/>
<feature type="region of interest" description="Disordered" evidence="4">
    <location>
        <begin position="327"/>
        <end position="364"/>
    </location>
</feature>
<comment type="similarity">
    <text evidence="3">Belongs to the iron/ascorbate-dependent oxidoreductase family.</text>
</comment>
<dbReference type="PROSITE" id="PS51471">
    <property type="entry name" value="FE2OG_OXY"/>
    <property type="match status" value="1"/>
</dbReference>
<keyword evidence="2" id="KW-0045">Antibiotic biosynthesis</keyword>
<dbReference type="Proteomes" id="UP000190637">
    <property type="component" value="Unassembled WGS sequence"/>
</dbReference>
<dbReference type="RefSeq" id="WP_078760374.1">
    <property type="nucleotide sequence ID" value="NZ_FUWS01000002.1"/>
</dbReference>
<dbReference type="InterPro" id="IPR026992">
    <property type="entry name" value="DIOX_N"/>
</dbReference>